<keyword evidence="5" id="KW-0597">Phosphoprotein</keyword>
<evidence type="ECO:0000256" key="4">
    <source>
        <dbReference type="ARBA" id="ARBA00022527"/>
    </source>
</evidence>
<evidence type="ECO:0000256" key="6">
    <source>
        <dbReference type="ARBA" id="ARBA00022614"/>
    </source>
</evidence>
<dbReference type="InterPro" id="IPR000719">
    <property type="entry name" value="Prot_kinase_dom"/>
</dbReference>
<keyword evidence="9" id="KW-0732">Signal</keyword>
<dbReference type="GO" id="GO:0004674">
    <property type="term" value="F:protein serine/threonine kinase activity"/>
    <property type="evidence" value="ECO:0000318"/>
    <property type="project" value="GO_Central"/>
</dbReference>
<comment type="catalytic activity">
    <reaction evidence="18">
        <text>L-threonyl-[protein] + ATP = O-phospho-L-threonyl-[protein] + ADP + H(+)</text>
        <dbReference type="Rhea" id="RHEA:46608"/>
        <dbReference type="Rhea" id="RHEA-COMP:11060"/>
        <dbReference type="Rhea" id="RHEA-COMP:11605"/>
        <dbReference type="ChEBI" id="CHEBI:15378"/>
        <dbReference type="ChEBI" id="CHEBI:30013"/>
        <dbReference type="ChEBI" id="CHEBI:30616"/>
        <dbReference type="ChEBI" id="CHEBI:61977"/>
        <dbReference type="ChEBI" id="CHEBI:456216"/>
        <dbReference type="EC" id="2.7.11.1"/>
    </reaction>
</comment>
<dbReference type="RefSeq" id="XP_018843547.2">
    <property type="nucleotide sequence ID" value="XM_018988002.2"/>
</dbReference>
<dbReference type="Pfam" id="PF13855">
    <property type="entry name" value="LRR_8"/>
    <property type="match status" value="1"/>
</dbReference>
<dbReference type="InterPro" id="IPR017441">
    <property type="entry name" value="Protein_kinase_ATP_BS"/>
</dbReference>
<keyword evidence="6" id="KW-0433">Leucine-rich repeat</keyword>
<reference evidence="23" key="1">
    <citation type="submission" date="2025-08" db="UniProtKB">
        <authorList>
            <consortium name="RefSeq"/>
        </authorList>
    </citation>
    <scope>IDENTIFICATION</scope>
    <source>
        <tissue evidence="23">Leaves</tissue>
    </source>
</reference>
<evidence type="ECO:0000256" key="14">
    <source>
        <dbReference type="ARBA" id="ARBA00022989"/>
    </source>
</evidence>
<dbReference type="InterPro" id="IPR032675">
    <property type="entry name" value="LRR_dom_sf"/>
</dbReference>
<dbReference type="PROSITE" id="PS00108">
    <property type="entry name" value="PROTEIN_KINASE_ST"/>
    <property type="match status" value="1"/>
</dbReference>
<evidence type="ECO:0000256" key="12">
    <source>
        <dbReference type="ARBA" id="ARBA00022777"/>
    </source>
</evidence>
<dbReference type="GO" id="GO:0016020">
    <property type="term" value="C:membrane"/>
    <property type="evidence" value="ECO:0000318"/>
    <property type="project" value="GO_Central"/>
</dbReference>
<keyword evidence="22" id="KW-1185">Reference proteome</keyword>
<evidence type="ECO:0000256" key="3">
    <source>
        <dbReference type="ARBA" id="ARBA00022475"/>
    </source>
</evidence>
<evidence type="ECO:0000256" key="13">
    <source>
        <dbReference type="ARBA" id="ARBA00022840"/>
    </source>
</evidence>
<evidence type="ECO:0000256" key="9">
    <source>
        <dbReference type="ARBA" id="ARBA00022729"/>
    </source>
</evidence>
<evidence type="ECO:0000313" key="22">
    <source>
        <dbReference type="Proteomes" id="UP000235220"/>
    </source>
</evidence>
<dbReference type="SUPFAM" id="SSF52058">
    <property type="entry name" value="L domain-like"/>
    <property type="match status" value="1"/>
</dbReference>
<evidence type="ECO:0000256" key="8">
    <source>
        <dbReference type="ARBA" id="ARBA00022692"/>
    </source>
</evidence>
<keyword evidence="3" id="KW-1003">Cell membrane</keyword>
<dbReference type="OrthoDB" id="1640047at2759"/>
<dbReference type="Gene3D" id="1.10.510.10">
    <property type="entry name" value="Transferase(Phosphotransferase) domain 1"/>
    <property type="match status" value="1"/>
</dbReference>
<evidence type="ECO:0000259" key="21">
    <source>
        <dbReference type="PROSITE" id="PS50011"/>
    </source>
</evidence>
<organism evidence="22 23">
    <name type="scientific">Juglans regia</name>
    <name type="common">English walnut</name>
    <dbReference type="NCBI Taxonomy" id="51240"/>
    <lineage>
        <taxon>Eukaryota</taxon>
        <taxon>Viridiplantae</taxon>
        <taxon>Streptophyta</taxon>
        <taxon>Embryophyta</taxon>
        <taxon>Tracheophyta</taxon>
        <taxon>Spermatophyta</taxon>
        <taxon>Magnoliopsida</taxon>
        <taxon>eudicotyledons</taxon>
        <taxon>Gunneridae</taxon>
        <taxon>Pentapetalae</taxon>
        <taxon>rosids</taxon>
        <taxon>fabids</taxon>
        <taxon>Fagales</taxon>
        <taxon>Juglandaceae</taxon>
        <taxon>Juglans</taxon>
    </lineage>
</organism>
<dbReference type="Proteomes" id="UP000235220">
    <property type="component" value="Chromosome 11"/>
</dbReference>
<keyword evidence="12" id="KW-0418">Kinase</keyword>
<dbReference type="InterPro" id="IPR011009">
    <property type="entry name" value="Kinase-like_dom_sf"/>
</dbReference>
<evidence type="ECO:0000256" key="15">
    <source>
        <dbReference type="ARBA" id="ARBA00023136"/>
    </source>
</evidence>
<comment type="subcellular location">
    <subcellularLocation>
        <location evidence="1">Cell membrane</location>
        <topology evidence="1">Single-pass membrane protein</topology>
    </subcellularLocation>
</comment>
<dbReference type="PROSITE" id="PS50011">
    <property type="entry name" value="PROTEIN_KINASE_DOM"/>
    <property type="match status" value="1"/>
</dbReference>
<keyword evidence="15" id="KW-0472">Membrane</keyword>
<dbReference type="GeneID" id="109008055"/>
<evidence type="ECO:0000256" key="18">
    <source>
        <dbReference type="ARBA" id="ARBA00047899"/>
    </source>
</evidence>
<keyword evidence="8" id="KW-0812">Transmembrane</keyword>
<gene>
    <name evidence="23" type="primary">LOC109008055</name>
</gene>
<evidence type="ECO:0000256" key="19">
    <source>
        <dbReference type="ARBA" id="ARBA00048679"/>
    </source>
</evidence>
<keyword evidence="11 20" id="KW-0547">Nucleotide-binding</keyword>
<keyword evidence="16" id="KW-0675">Receptor</keyword>
<dbReference type="InterPro" id="IPR001611">
    <property type="entry name" value="Leu-rich_rpt"/>
</dbReference>
<dbReference type="Gramene" id="Jr11_02610_p1">
    <property type="protein sequence ID" value="cds.Jr11_02610_p1"/>
    <property type="gene ID" value="Jr11_02610"/>
</dbReference>
<keyword evidence="10" id="KW-0677">Repeat</keyword>
<evidence type="ECO:0000256" key="7">
    <source>
        <dbReference type="ARBA" id="ARBA00022679"/>
    </source>
</evidence>
<dbReference type="GO" id="GO:0005524">
    <property type="term" value="F:ATP binding"/>
    <property type="evidence" value="ECO:0007669"/>
    <property type="project" value="UniProtKB-UniRule"/>
</dbReference>
<dbReference type="Pfam" id="PF00069">
    <property type="entry name" value="Pkinase"/>
    <property type="match status" value="1"/>
</dbReference>
<dbReference type="Gene3D" id="3.30.200.20">
    <property type="entry name" value="Phosphorylase Kinase, domain 1"/>
    <property type="match status" value="1"/>
</dbReference>
<dbReference type="InterPro" id="IPR051564">
    <property type="entry name" value="LRR_receptor-like_kinase"/>
</dbReference>
<comment type="similarity">
    <text evidence="20">Belongs to the protein kinase superfamily.</text>
</comment>
<evidence type="ECO:0000256" key="1">
    <source>
        <dbReference type="ARBA" id="ARBA00004162"/>
    </source>
</evidence>
<keyword evidence="17" id="KW-0325">Glycoprotein</keyword>
<evidence type="ECO:0000256" key="16">
    <source>
        <dbReference type="ARBA" id="ARBA00023170"/>
    </source>
</evidence>
<dbReference type="SMART" id="SM00220">
    <property type="entry name" value="S_TKc"/>
    <property type="match status" value="1"/>
</dbReference>
<dbReference type="FunFam" id="1.10.510.10:FF:000358">
    <property type="entry name" value="Putative leucine-rich repeat receptor-like serine/threonine-protein kinase"/>
    <property type="match status" value="1"/>
</dbReference>
<dbReference type="PROSITE" id="PS00107">
    <property type="entry name" value="PROTEIN_KINASE_ATP"/>
    <property type="match status" value="1"/>
</dbReference>
<dbReference type="EC" id="2.7.11.1" evidence="2"/>
<evidence type="ECO:0000256" key="5">
    <source>
        <dbReference type="ARBA" id="ARBA00022553"/>
    </source>
</evidence>
<dbReference type="GO" id="GO:0005886">
    <property type="term" value="C:plasma membrane"/>
    <property type="evidence" value="ECO:0007669"/>
    <property type="project" value="UniProtKB-SubCell"/>
</dbReference>
<sequence length="468" mass="52182">MDLSGNRLSGAIPSSIRSCISLVYLNLSNNMLEGTIPEDLKLITYLSVLDLAHNQLTGKVPGEVPNTRRFNRSSFMGLCGDPEQLGLPPCEVQKQKQRRNKSSYVIAIAVSCTLLFLVLVAVFIFCCCCCFRKEATNLSHSIVLAFPINHGNQTFTQRELEIATDGFSEENLLGRGSFGSVYKAIMDKGKSVLAVKVLDGESVQSYKICKRECQIISGIKHRNLVRLLGSAWSSQFKAIVLEYVGNGNLEQHLYPHGLEIDSCELKLRCRLGIALDIAHGLQYLHEDCLAQVVHFDLKPQNVLLDNDMVAHVADFGIGKLILADKQKEYVSTTCVIRGTVGYIAPARQGIEVSTRGDVYSYGIMLLEMMTRKKPTSELFSDGLDLRKWVASAFPNSIMDVLDTSLKQEASSGAGSSSDAQRLEHCCSQIIDTRLMCTEENPHKRPPMSLVVQRLKKLWKEQRYERQRV</sequence>
<keyword evidence="7" id="KW-0808">Transferase</keyword>
<proteinExistence type="inferred from homology"/>
<comment type="catalytic activity">
    <reaction evidence="19">
        <text>L-seryl-[protein] + ATP = O-phospho-L-seryl-[protein] + ADP + H(+)</text>
        <dbReference type="Rhea" id="RHEA:17989"/>
        <dbReference type="Rhea" id="RHEA-COMP:9863"/>
        <dbReference type="Rhea" id="RHEA-COMP:11604"/>
        <dbReference type="ChEBI" id="CHEBI:15378"/>
        <dbReference type="ChEBI" id="CHEBI:29999"/>
        <dbReference type="ChEBI" id="CHEBI:30616"/>
        <dbReference type="ChEBI" id="CHEBI:83421"/>
        <dbReference type="ChEBI" id="CHEBI:456216"/>
        <dbReference type="EC" id="2.7.11.1"/>
    </reaction>
</comment>
<keyword evidence="4 20" id="KW-0723">Serine/threonine-protein kinase</keyword>
<accession>A0A2I4GI22</accession>
<evidence type="ECO:0000313" key="23">
    <source>
        <dbReference type="RefSeq" id="XP_018843547.2"/>
    </source>
</evidence>
<keyword evidence="14" id="KW-1133">Transmembrane helix</keyword>
<feature type="domain" description="Protein kinase" evidence="21">
    <location>
        <begin position="167"/>
        <end position="457"/>
    </location>
</feature>
<dbReference type="InterPro" id="IPR008271">
    <property type="entry name" value="Ser/Thr_kinase_AS"/>
</dbReference>
<protein>
    <recommendedName>
        <fullName evidence="2">non-specific serine/threonine protein kinase</fullName>
        <ecNumber evidence="2">2.7.11.1</ecNumber>
    </recommendedName>
</protein>
<dbReference type="SUPFAM" id="SSF56112">
    <property type="entry name" value="Protein kinase-like (PK-like)"/>
    <property type="match status" value="1"/>
</dbReference>
<dbReference type="AlphaFoldDB" id="A0A2I4GI22"/>
<evidence type="ECO:0000256" key="20">
    <source>
        <dbReference type="RuleBase" id="RU000304"/>
    </source>
</evidence>
<evidence type="ECO:0000256" key="17">
    <source>
        <dbReference type="ARBA" id="ARBA00023180"/>
    </source>
</evidence>
<evidence type="ECO:0000256" key="2">
    <source>
        <dbReference type="ARBA" id="ARBA00012513"/>
    </source>
</evidence>
<evidence type="ECO:0000256" key="11">
    <source>
        <dbReference type="ARBA" id="ARBA00022741"/>
    </source>
</evidence>
<dbReference type="FunFam" id="3.80.10.10:FF:000041">
    <property type="entry name" value="LRR receptor-like serine/threonine-protein kinase ERECTA"/>
    <property type="match status" value="1"/>
</dbReference>
<dbReference type="KEGG" id="jre:109008055"/>
<dbReference type="PANTHER" id="PTHR48055:SF51">
    <property type="entry name" value="PROTEIN KINASE DOMAIN-CONTAINING PROTEIN"/>
    <property type="match status" value="1"/>
</dbReference>
<evidence type="ECO:0000256" key="10">
    <source>
        <dbReference type="ARBA" id="ARBA00022737"/>
    </source>
</evidence>
<keyword evidence="13 20" id="KW-0067">ATP-binding</keyword>
<dbReference type="Gene3D" id="3.80.10.10">
    <property type="entry name" value="Ribonuclease Inhibitor"/>
    <property type="match status" value="1"/>
</dbReference>
<dbReference type="PANTHER" id="PTHR48055">
    <property type="entry name" value="LEUCINE-RICH REPEAT RECEPTOR PROTEIN KINASE EMS1"/>
    <property type="match status" value="1"/>
</dbReference>
<name>A0A2I4GI22_JUGRE</name>